<accession>A0A7S1B7R0</accession>
<feature type="compositionally biased region" description="Polar residues" evidence="1">
    <location>
        <begin position="410"/>
        <end position="423"/>
    </location>
</feature>
<feature type="compositionally biased region" description="Polar residues" evidence="1">
    <location>
        <begin position="443"/>
        <end position="462"/>
    </location>
</feature>
<sequence>MMPSTLPSTVPSNVPTYLPSDKPSAIPSFKPSKYPSLIPSSYPSMLPSIYPSNFPSKLPSEVPTTTLQDYKVEGIELMLFGIDHLKPYERISLQLSTERFLLNFLSSGLTDILFVNVAMIITGTSFKRNKVVVEFDANLTFYSSFRSALMKRDMKQVLIDILMTHRSMFRKTLKLQTKDITKMYVKDANATPLPSTSPSTLPSLTPSAFPSDMPSSIPSSIPSSLPSYQPTSLPSDMPSEGIQTETVEGILLMLFGISKLTLVDKAIVKIVIDNLLLDYVTDFEEIKFEKISINYKNETNLNDGVLFVLDIDILFNAGYRERLLKRNMKKELINIILVHKKELMTALGALKKPVTAMYSTDADMPDVPSMIPSSQPSSLPSLYPSFYPSHTPSSVPSDTPSDQPHFSPSLDPSKSPSMKPTNNPTASPSLIPSSIPTSDPSKLPTSQPSIKPSMRPSKSPTDIPTGVPSLFPSDVPSTRPSYQPSSECHDVKDFVSSSGIRCSDIGALLSISGLSCKSLGKFGLRTGTIDEITSNCPRSCKYCALPPSTAPSEIPSTLPSDSPTLSPTMCTDSKSFQTALGLYCTDINEISSFVPCNQMTVRFGWSKYELVEVMANCPRSCNLCSTPTLAIFRHILQPPKRVGTPELEQVVTPSPTQLPSASPSDTCEDSSRFASKIGFSCRDLKQFTLLIPCKDFSQLGWTRNDIKLFMINCPVTCHSCKLANENNELAHTNNQF</sequence>
<protein>
    <recommendedName>
        <fullName evidence="3">ShKT domain-containing protein</fullName>
    </recommendedName>
</protein>
<feature type="compositionally biased region" description="Low complexity" evidence="1">
    <location>
        <begin position="424"/>
        <end position="441"/>
    </location>
</feature>
<name>A0A7S1B7R0_9STRA</name>
<feature type="compositionally biased region" description="Polar residues" evidence="1">
    <location>
        <begin position="475"/>
        <end position="486"/>
    </location>
</feature>
<dbReference type="EMBL" id="HBFR01006653">
    <property type="protein sequence ID" value="CAD8877594.1"/>
    <property type="molecule type" value="Transcribed_RNA"/>
</dbReference>
<feature type="compositionally biased region" description="Low complexity" evidence="1">
    <location>
        <begin position="191"/>
        <end position="227"/>
    </location>
</feature>
<dbReference type="PANTHER" id="PTHR48148">
    <property type="entry name" value="KERATINOCYTE PROLINE-RICH PROTEIN"/>
    <property type="match status" value="1"/>
</dbReference>
<dbReference type="PANTHER" id="PTHR48148:SF2">
    <property type="entry name" value="PA14 DOMAIN-CONTAINING PROTEIN"/>
    <property type="match status" value="1"/>
</dbReference>
<feature type="region of interest" description="Disordered" evidence="1">
    <location>
        <begin position="191"/>
        <end position="239"/>
    </location>
</feature>
<dbReference type="AlphaFoldDB" id="A0A7S1B7R0"/>
<feature type="compositionally biased region" description="Low complexity" evidence="1">
    <location>
        <begin position="382"/>
        <end position="404"/>
    </location>
</feature>
<proteinExistence type="predicted"/>
<evidence type="ECO:0008006" key="3">
    <source>
        <dbReference type="Google" id="ProtNLM"/>
    </source>
</evidence>
<reference evidence="2" key="1">
    <citation type="submission" date="2021-01" db="EMBL/GenBank/DDBJ databases">
        <authorList>
            <person name="Corre E."/>
            <person name="Pelletier E."/>
            <person name="Niang G."/>
            <person name="Scheremetjew M."/>
            <person name="Finn R."/>
            <person name="Kale V."/>
            <person name="Holt S."/>
            <person name="Cochrane G."/>
            <person name="Meng A."/>
            <person name="Brown T."/>
            <person name="Cohen L."/>
        </authorList>
    </citation>
    <scope>NUCLEOTIDE SEQUENCE</scope>
    <source>
        <strain evidence="2">308</strain>
    </source>
</reference>
<evidence type="ECO:0000313" key="2">
    <source>
        <dbReference type="EMBL" id="CAD8877594.1"/>
    </source>
</evidence>
<feature type="region of interest" description="Disordered" evidence="1">
    <location>
        <begin position="382"/>
        <end position="488"/>
    </location>
</feature>
<evidence type="ECO:0000256" key="1">
    <source>
        <dbReference type="SAM" id="MobiDB-lite"/>
    </source>
</evidence>
<organism evidence="2">
    <name type="scientific">Corethron hystrix</name>
    <dbReference type="NCBI Taxonomy" id="216773"/>
    <lineage>
        <taxon>Eukaryota</taxon>
        <taxon>Sar</taxon>
        <taxon>Stramenopiles</taxon>
        <taxon>Ochrophyta</taxon>
        <taxon>Bacillariophyta</taxon>
        <taxon>Coscinodiscophyceae</taxon>
        <taxon>Corethrophycidae</taxon>
        <taxon>Corethrales</taxon>
        <taxon>Corethraceae</taxon>
        <taxon>Corethron</taxon>
    </lineage>
</organism>
<gene>
    <name evidence="2" type="ORF">CHYS00102_LOCUS4778</name>
</gene>